<evidence type="ECO:0000313" key="1">
    <source>
        <dbReference type="EMBL" id="RRJ92648.1"/>
    </source>
</evidence>
<dbReference type="PROSITE" id="PS51257">
    <property type="entry name" value="PROKAR_LIPOPROTEIN"/>
    <property type="match status" value="1"/>
</dbReference>
<evidence type="ECO:0000313" key="2">
    <source>
        <dbReference type="Proteomes" id="UP000275719"/>
    </source>
</evidence>
<reference evidence="1 2" key="1">
    <citation type="submission" date="2018-11" db="EMBL/GenBank/DDBJ databases">
        <title>Flavobacterium sp. nov., YIM 102701-2 draft genome.</title>
        <authorList>
            <person name="Li G."/>
            <person name="Jiang Y."/>
        </authorList>
    </citation>
    <scope>NUCLEOTIDE SEQUENCE [LARGE SCALE GENOMIC DNA]</scope>
    <source>
        <strain evidence="1 2">YIM 102701-2</strain>
    </source>
</reference>
<sequence>MKKIFILLSPLLFFACDTKGDCGCEVYNILTDDEGIITYELIGTREGYCSQYDLEGYYFVDVNCD</sequence>
<proteinExistence type="predicted"/>
<comment type="caution">
    <text evidence="1">The sequence shown here is derived from an EMBL/GenBank/DDBJ whole genome shotgun (WGS) entry which is preliminary data.</text>
</comment>
<name>A0A3P3WE10_9FLAO</name>
<dbReference type="RefSeq" id="WP_125017020.1">
    <property type="nucleotide sequence ID" value="NZ_RQVQ01000004.1"/>
</dbReference>
<keyword evidence="2" id="KW-1185">Reference proteome</keyword>
<accession>A0A3P3WE10</accession>
<gene>
    <name evidence="1" type="ORF">EG240_02345</name>
</gene>
<dbReference type="EMBL" id="RQVQ01000004">
    <property type="protein sequence ID" value="RRJ92648.1"/>
    <property type="molecule type" value="Genomic_DNA"/>
</dbReference>
<protein>
    <submittedName>
        <fullName evidence="1">Uncharacterized protein</fullName>
    </submittedName>
</protein>
<dbReference type="Proteomes" id="UP000275719">
    <property type="component" value="Unassembled WGS sequence"/>
</dbReference>
<dbReference type="AlphaFoldDB" id="A0A3P3WE10"/>
<dbReference type="OrthoDB" id="999541at2"/>
<organism evidence="1 2">
    <name type="scientific">Paenimyroides tangerinum</name>
    <dbReference type="NCBI Taxonomy" id="2488728"/>
    <lineage>
        <taxon>Bacteria</taxon>
        <taxon>Pseudomonadati</taxon>
        <taxon>Bacteroidota</taxon>
        <taxon>Flavobacteriia</taxon>
        <taxon>Flavobacteriales</taxon>
        <taxon>Flavobacteriaceae</taxon>
        <taxon>Paenimyroides</taxon>
    </lineage>
</organism>